<evidence type="ECO:0000256" key="7">
    <source>
        <dbReference type="ARBA" id="ARBA00023034"/>
    </source>
</evidence>
<evidence type="ECO:0000256" key="2">
    <source>
        <dbReference type="ARBA" id="ARBA00008124"/>
    </source>
</evidence>
<feature type="region of interest" description="Disordered" evidence="10">
    <location>
        <begin position="110"/>
        <end position="136"/>
    </location>
</feature>
<keyword evidence="9" id="KW-0325">Glycoprotein</keyword>
<dbReference type="GO" id="GO:0009247">
    <property type="term" value="P:glycolipid biosynthetic process"/>
    <property type="evidence" value="ECO:0007669"/>
    <property type="project" value="InterPro"/>
</dbReference>
<dbReference type="PANTHER" id="PTHR14647:SF57">
    <property type="entry name" value="GALACTOSE-3-O-SULFOTRANSFERASE 4"/>
    <property type="match status" value="1"/>
</dbReference>
<dbReference type="Gene3D" id="3.40.50.300">
    <property type="entry name" value="P-loop containing nucleotide triphosphate hydrolases"/>
    <property type="match status" value="1"/>
</dbReference>
<comment type="caution">
    <text evidence="11">The sequence shown here is derived from an EMBL/GenBank/DDBJ whole genome shotgun (WGS) entry which is preliminary data.</text>
</comment>
<dbReference type="SUPFAM" id="SSF52540">
    <property type="entry name" value="P-loop containing nucleoside triphosphate hydrolases"/>
    <property type="match status" value="1"/>
</dbReference>
<evidence type="ECO:0000256" key="8">
    <source>
        <dbReference type="ARBA" id="ARBA00023136"/>
    </source>
</evidence>
<keyword evidence="7" id="KW-0333">Golgi apparatus</keyword>
<gene>
    <name evidence="11" type="primary">Gal3st2_0</name>
    <name evidence="11" type="ORF">GTO96_0014584</name>
</gene>
<keyword evidence="6" id="KW-1133">Transmembrane helix</keyword>
<dbReference type="GO" id="GO:0000139">
    <property type="term" value="C:Golgi membrane"/>
    <property type="evidence" value="ECO:0007669"/>
    <property type="project" value="UniProtKB-SubCell"/>
</dbReference>
<keyword evidence="3" id="KW-0808">Transferase</keyword>
<feature type="non-terminal residue" evidence="11">
    <location>
        <position position="542"/>
    </location>
</feature>
<feature type="non-terminal residue" evidence="11">
    <location>
        <position position="1"/>
    </location>
</feature>
<evidence type="ECO:0000256" key="5">
    <source>
        <dbReference type="ARBA" id="ARBA00022968"/>
    </source>
</evidence>
<accession>A0A8X7XG41</accession>
<comment type="subcellular location">
    <subcellularLocation>
        <location evidence="1">Golgi apparatus membrane</location>
        <topology evidence="1">Single-pass type II membrane protein</topology>
    </subcellularLocation>
</comment>
<evidence type="ECO:0000313" key="11">
    <source>
        <dbReference type="EMBL" id="KAG2468063.1"/>
    </source>
</evidence>
<proteinExistence type="inferred from homology"/>
<keyword evidence="4" id="KW-0812">Transmembrane</keyword>
<keyword evidence="5" id="KW-0735">Signal-anchor</keyword>
<evidence type="ECO:0000313" key="12">
    <source>
        <dbReference type="Proteomes" id="UP000886611"/>
    </source>
</evidence>
<dbReference type="InterPro" id="IPR009729">
    <property type="entry name" value="Gal-3-0_sulfotransfrase"/>
</dbReference>
<dbReference type="GO" id="GO:0001733">
    <property type="term" value="F:galactosylceramide sulfotransferase activity"/>
    <property type="evidence" value="ECO:0007669"/>
    <property type="project" value="InterPro"/>
</dbReference>
<dbReference type="PANTHER" id="PTHR14647">
    <property type="entry name" value="GALACTOSE-3-O-SULFOTRANSFERASE"/>
    <property type="match status" value="1"/>
</dbReference>
<dbReference type="AlphaFoldDB" id="A0A8X7XG41"/>
<evidence type="ECO:0000256" key="1">
    <source>
        <dbReference type="ARBA" id="ARBA00004323"/>
    </source>
</evidence>
<dbReference type="InterPro" id="IPR027417">
    <property type="entry name" value="P-loop_NTPase"/>
</dbReference>
<protein>
    <submittedName>
        <fullName evidence="11">G3ST2 sulfotransferase</fullName>
    </submittedName>
</protein>
<evidence type="ECO:0000256" key="9">
    <source>
        <dbReference type="ARBA" id="ARBA00023180"/>
    </source>
</evidence>
<dbReference type="EMBL" id="JAATIS010000485">
    <property type="protein sequence ID" value="KAG2468063.1"/>
    <property type="molecule type" value="Genomic_DNA"/>
</dbReference>
<evidence type="ECO:0000256" key="6">
    <source>
        <dbReference type="ARBA" id="ARBA00022989"/>
    </source>
</evidence>
<sequence length="542" mass="61360">MPEYPVWTPRRTRGGLVPPPECEGASVLVMLGATGRGLGSPTLVPEEPWSPALPPHQEVLGGRLYVTPGELPVGQPALPPRWGVAKEGMSGTPGAHPGVLYKGLPPFSQGGSLVEEDRASGRTGGGQEKGKGTVWPGLGGIGAGGTGLFSELTPRQEILDAHSPRRNMSETVKSFRSCQPKRNVMFLKTHKTASSTILNLLYRFGEKHGLTFALPTHYQFGYPSLFSSRRVKGFLQRDGPHYNIMCNHMRFNRPEVQKVMPADTFYFSIVRNPVTLAESSYSYYKSVAPSFKRSVNFDAFIANPWRYYLPQLHNNHYARNLLWFDFGFNHNANFSLKVAQAGVDEIQQSFHLILLAEYFDQSMVLLRDALCWPLDDIVTFRLNFRSKDTRRRLSVEQEERLKQWNAMDWYLYQSFNKTFWQRVERFGNSRMDQEVASLQARRKELMDLCLLQGGKPAEASQILDRGVRPFQFGQAKILGYNLNLNLSLSDKEYCLRMIMPELQYKDLLDSKQFPRAEGVPKQAVAKEGIRPQANVHLVLQDQ</sequence>
<comment type="similarity">
    <text evidence="2">Belongs to the galactose-3-O-sulfotransferase family.</text>
</comment>
<evidence type="ECO:0000256" key="10">
    <source>
        <dbReference type="SAM" id="MobiDB-lite"/>
    </source>
</evidence>
<evidence type="ECO:0000256" key="3">
    <source>
        <dbReference type="ARBA" id="ARBA00022679"/>
    </source>
</evidence>
<organism evidence="11 12">
    <name type="scientific">Polypterus senegalus</name>
    <name type="common">Senegal bichir</name>
    <dbReference type="NCBI Taxonomy" id="55291"/>
    <lineage>
        <taxon>Eukaryota</taxon>
        <taxon>Metazoa</taxon>
        <taxon>Chordata</taxon>
        <taxon>Craniata</taxon>
        <taxon>Vertebrata</taxon>
        <taxon>Euteleostomi</taxon>
        <taxon>Actinopterygii</taxon>
        <taxon>Polypteriformes</taxon>
        <taxon>Polypteridae</taxon>
        <taxon>Polypterus</taxon>
    </lineage>
</organism>
<keyword evidence="12" id="KW-1185">Reference proteome</keyword>
<evidence type="ECO:0000256" key="4">
    <source>
        <dbReference type="ARBA" id="ARBA00022692"/>
    </source>
</evidence>
<name>A0A8X7XG41_POLSE</name>
<dbReference type="Proteomes" id="UP000886611">
    <property type="component" value="Unassembled WGS sequence"/>
</dbReference>
<keyword evidence="8" id="KW-0472">Membrane</keyword>
<reference evidence="11 12" key="1">
    <citation type="journal article" date="2021" name="Cell">
        <title>Tracing the genetic footprints of vertebrate landing in non-teleost ray-finned fishes.</title>
        <authorList>
            <person name="Bi X."/>
            <person name="Wang K."/>
            <person name="Yang L."/>
            <person name="Pan H."/>
            <person name="Jiang H."/>
            <person name="Wei Q."/>
            <person name="Fang M."/>
            <person name="Yu H."/>
            <person name="Zhu C."/>
            <person name="Cai Y."/>
            <person name="He Y."/>
            <person name="Gan X."/>
            <person name="Zeng H."/>
            <person name="Yu D."/>
            <person name="Zhu Y."/>
            <person name="Jiang H."/>
            <person name="Qiu Q."/>
            <person name="Yang H."/>
            <person name="Zhang Y.E."/>
            <person name="Wang W."/>
            <person name="Zhu M."/>
            <person name="He S."/>
            <person name="Zhang G."/>
        </authorList>
    </citation>
    <scope>NUCLEOTIDE SEQUENCE [LARGE SCALE GENOMIC DNA]</scope>
    <source>
        <strain evidence="11">Bchr_013</strain>
    </source>
</reference>
<dbReference type="Pfam" id="PF06990">
    <property type="entry name" value="Gal-3-0_sulfotr"/>
    <property type="match status" value="1"/>
</dbReference>